<feature type="non-terminal residue" evidence="3">
    <location>
        <position position="168"/>
    </location>
</feature>
<gene>
    <name evidence="3" type="ORF">ACFFMS_16370</name>
</gene>
<feature type="domain" description="Transposase InsH N-terminal" evidence="2">
    <location>
        <begin position="16"/>
        <end position="78"/>
    </location>
</feature>
<feature type="region of interest" description="Disordered" evidence="1">
    <location>
        <begin position="115"/>
        <end position="168"/>
    </location>
</feature>
<dbReference type="InterPro" id="IPR008490">
    <property type="entry name" value="Transposase_InsH_N"/>
</dbReference>
<keyword evidence="4" id="KW-1185">Reference proteome</keyword>
<evidence type="ECO:0000313" key="3">
    <source>
        <dbReference type="EMBL" id="MFB9759957.1"/>
    </source>
</evidence>
<protein>
    <submittedName>
        <fullName evidence="3">Transposase</fullName>
    </submittedName>
</protein>
<sequence>LHIEPLLFAVSKKTVYGAPTELNYPAMIYALVVRIVERIPTIKDLVKRLRHDFLFHLECGFLFSDRIPSEASFSRFAKKLSESKALEDVQETLLLQAIQEGFITDDVVAIDATHFESRDQSTPQEKKPKAEPKKRGRKSKAEQEAFQKEKQERDEQKTMYEKTIENQL</sequence>
<dbReference type="EMBL" id="JBHMAF010000103">
    <property type="protein sequence ID" value="MFB9759957.1"/>
    <property type="molecule type" value="Genomic_DNA"/>
</dbReference>
<evidence type="ECO:0000259" key="2">
    <source>
        <dbReference type="Pfam" id="PF05598"/>
    </source>
</evidence>
<comment type="caution">
    <text evidence="3">The sequence shown here is derived from an EMBL/GenBank/DDBJ whole genome shotgun (WGS) entry which is preliminary data.</text>
</comment>
<feature type="non-terminal residue" evidence="3">
    <location>
        <position position="1"/>
    </location>
</feature>
<dbReference type="Proteomes" id="UP001589609">
    <property type="component" value="Unassembled WGS sequence"/>
</dbReference>
<evidence type="ECO:0000313" key="4">
    <source>
        <dbReference type="Proteomes" id="UP001589609"/>
    </source>
</evidence>
<organism evidence="3 4">
    <name type="scientific">Ectobacillus funiculus</name>
    <dbReference type="NCBI Taxonomy" id="137993"/>
    <lineage>
        <taxon>Bacteria</taxon>
        <taxon>Bacillati</taxon>
        <taxon>Bacillota</taxon>
        <taxon>Bacilli</taxon>
        <taxon>Bacillales</taxon>
        <taxon>Bacillaceae</taxon>
        <taxon>Ectobacillus</taxon>
    </lineage>
</organism>
<proteinExistence type="predicted"/>
<evidence type="ECO:0000256" key="1">
    <source>
        <dbReference type="SAM" id="MobiDB-lite"/>
    </source>
</evidence>
<name>A0ABV5WH80_9BACI</name>
<dbReference type="RefSeq" id="WP_379950293.1">
    <property type="nucleotide sequence ID" value="NZ_JBHMAF010000103.1"/>
</dbReference>
<reference evidence="3 4" key="1">
    <citation type="submission" date="2024-09" db="EMBL/GenBank/DDBJ databases">
        <authorList>
            <person name="Sun Q."/>
            <person name="Mori K."/>
        </authorList>
    </citation>
    <scope>NUCLEOTIDE SEQUENCE [LARGE SCALE GENOMIC DNA]</scope>
    <source>
        <strain evidence="3 4">JCM 11201</strain>
    </source>
</reference>
<dbReference type="Pfam" id="PF05598">
    <property type="entry name" value="DUF772"/>
    <property type="match status" value="1"/>
</dbReference>
<accession>A0ABV5WH80</accession>